<proteinExistence type="predicted"/>
<feature type="region of interest" description="Disordered" evidence="1">
    <location>
        <begin position="301"/>
        <end position="320"/>
    </location>
</feature>
<accession>A0ABP6LCG7</accession>
<evidence type="ECO:0000313" key="3">
    <source>
        <dbReference type="EMBL" id="GAA3036636.1"/>
    </source>
</evidence>
<gene>
    <name evidence="3" type="ORF">GCM10017559_75450</name>
</gene>
<dbReference type="EMBL" id="BAAAWD010000024">
    <property type="protein sequence ID" value="GAA3036636.1"/>
    <property type="molecule type" value="Genomic_DNA"/>
</dbReference>
<keyword evidence="4" id="KW-1185">Reference proteome</keyword>
<feature type="domain" description="DUF6891" evidence="2">
    <location>
        <begin position="4"/>
        <end position="188"/>
    </location>
</feature>
<organism evidence="3 4">
    <name type="scientific">Streptosporangium longisporum</name>
    <dbReference type="NCBI Taxonomy" id="46187"/>
    <lineage>
        <taxon>Bacteria</taxon>
        <taxon>Bacillati</taxon>
        <taxon>Actinomycetota</taxon>
        <taxon>Actinomycetes</taxon>
        <taxon>Streptosporangiales</taxon>
        <taxon>Streptosporangiaceae</taxon>
        <taxon>Streptosporangium</taxon>
    </lineage>
</organism>
<evidence type="ECO:0000256" key="1">
    <source>
        <dbReference type="SAM" id="MobiDB-lite"/>
    </source>
</evidence>
<evidence type="ECO:0000313" key="4">
    <source>
        <dbReference type="Proteomes" id="UP001499930"/>
    </source>
</evidence>
<reference evidence="4" key="1">
    <citation type="journal article" date="2019" name="Int. J. Syst. Evol. Microbiol.">
        <title>The Global Catalogue of Microorganisms (GCM) 10K type strain sequencing project: providing services to taxonomists for standard genome sequencing and annotation.</title>
        <authorList>
            <consortium name="The Broad Institute Genomics Platform"/>
            <consortium name="The Broad Institute Genome Sequencing Center for Infectious Disease"/>
            <person name="Wu L."/>
            <person name="Ma J."/>
        </authorList>
    </citation>
    <scope>NUCLEOTIDE SEQUENCE [LARGE SCALE GENOMIC DNA]</scope>
    <source>
        <strain evidence="4">JCM 3106</strain>
    </source>
</reference>
<dbReference type="RefSeq" id="WP_344905759.1">
    <property type="nucleotide sequence ID" value="NZ_BAAAWD010000024.1"/>
</dbReference>
<name>A0ABP6LCG7_9ACTN</name>
<protein>
    <recommendedName>
        <fullName evidence="2">DUF6891 domain-containing protein</fullName>
    </recommendedName>
</protein>
<feature type="compositionally biased region" description="Low complexity" evidence="1">
    <location>
        <begin position="307"/>
        <end position="320"/>
    </location>
</feature>
<evidence type="ECO:0000259" key="2">
    <source>
        <dbReference type="Pfam" id="PF21831"/>
    </source>
</evidence>
<dbReference type="InterPro" id="IPR054186">
    <property type="entry name" value="DUF6891"/>
</dbReference>
<dbReference type="Proteomes" id="UP001499930">
    <property type="component" value="Unassembled WGS sequence"/>
</dbReference>
<comment type="caution">
    <text evidence="3">The sequence shown here is derived from an EMBL/GenBank/DDBJ whole genome shotgun (WGS) entry which is preliminary data.</text>
</comment>
<sequence length="440" mass="47698">MIDENARAYLAERIRMAVALGTLDHRGMVAGAVDSREKDEDPLAVAELAGRFADEELARHLREQRTWPAVTDCDRLAAAFRDLDLAGIVAREDHACCQTCGVAEIGAEVRAQEGARGYVFYHRQDAEHAAQGGDLFLAFGGTGGTGAAGTTAVGHDAVAVLRRHGFEADWSGDAEKRIRLPIVWRRRRRGRLAAHLGGSSSADARVRVRPLDAWSGGPYPATGEPAEVALLPLARFELPWLPTGVRLLLSADHGNELTLHRDWDRLRGVLRTADGTVTDVDVPRERASRALAALVAPPAFPASPELPAGERPAADPADPADPMAVEAEETVDLEVTFHRYGSRDGEVPVPMTLEECRDLLVRLPPRTENFAVFAARSGVIVQFAWQEGPRLWVESPDVAARCSRGRFVSLAEAGEMITILAWEGRSGLGELGGLETVRWS</sequence>
<dbReference type="Pfam" id="PF21831">
    <property type="entry name" value="DUF6891"/>
    <property type="match status" value="1"/>
</dbReference>